<name>A0AA39P803_9AGAR</name>
<gene>
    <name evidence="2" type="ORF">IW261DRAFT_1316708</name>
</gene>
<dbReference type="SUPFAM" id="SSF56112">
    <property type="entry name" value="Protein kinase-like (PK-like)"/>
    <property type="match status" value="1"/>
</dbReference>
<evidence type="ECO:0000259" key="1">
    <source>
        <dbReference type="PROSITE" id="PS50011"/>
    </source>
</evidence>
<feature type="non-terminal residue" evidence="2">
    <location>
        <position position="82"/>
    </location>
</feature>
<accession>A0AA39P803</accession>
<dbReference type="PROSITE" id="PS50011">
    <property type="entry name" value="PROTEIN_KINASE_DOM"/>
    <property type="match status" value="1"/>
</dbReference>
<dbReference type="Proteomes" id="UP001175227">
    <property type="component" value="Unassembled WGS sequence"/>
</dbReference>
<reference evidence="2" key="1">
    <citation type="submission" date="2023-06" db="EMBL/GenBank/DDBJ databases">
        <authorList>
            <consortium name="Lawrence Berkeley National Laboratory"/>
            <person name="Ahrendt S."/>
            <person name="Sahu N."/>
            <person name="Indic B."/>
            <person name="Wong-Bajracharya J."/>
            <person name="Merenyi Z."/>
            <person name="Ke H.-M."/>
            <person name="Monk M."/>
            <person name="Kocsube S."/>
            <person name="Drula E."/>
            <person name="Lipzen A."/>
            <person name="Balint B."/>
            <person name="Henrissat B."/>
            <person name="Andreopoulos B."/>
            <person name="Martin F.M."/>
            <person name="Harder C.B."/>
            <person name="Rigling D."/>
            <person name="Ford K.L."/>
            <person name="Foster G.D."/>
            <person name="Pangilinan J."/>
            <person name="Papanicolaou A."/>
            <person name="Barry K."/>
            <person name="LaButti K."/>
            <person name="Viragh M."/>
            <person name="Koriabine M."/>
            <person name="Yan M."/>
            <person name="Riley R."/>
            <person name="Champramary S."/>
            <person name="Plett K.L."/>
            <person name="Tsai I.J."/>
            <person name="Slot J."/>
            <person name="Sipos G."/>
            <person name="Plett J."/>
            <person name="Nagy L.G."/>
            <person name="Grigoriev I.V."/>
        </authorList>
    </citation>
    <scope>NUCLEOTIDE SEQUENCE</scope>
    <source>
        <strain evidence="2">ICMP 16352</strain>
    </source>
</reference>
<protein>
    <recommendedName>
        <fullName evidence="1">Protein kinase domain-containing protein</fullName>
    </recommendedName>
</protein>
<comment type="caution">
    <text evidence="2">The sequence shown here is derived from an EMBL/GenBank/DDBJ whole genome shotgun (WGS) entry which is preliminary data.</text>
</comment>
<organism evidence="2 3">
    <name type="scientific">Armillaria novae-zelandiae</name>
    <dbReference type="NCBI Taxonomy" id="153914"/>
    <lineage>
        <taxon>Eukaryota</taxon>
        <taxon>Fungi</taxon>
        <taxon>Dikarya</taxon>
        <taxon>Basidiomycota</taxon>
        <taxon>Agaricomycotina</taxon>
        <taxon>Agaricomycetes</taxon>
        <taxon>Agaricomycetidae</taxon>
        <taxon>Agaricales</taxon>
        <taxon>Marasmiineae</taxon>
        <taxon>Physalacriaceae</taxon>
        <taxon>Armillaria</taxon>
    </lineage>
</organism>
<dbReference type="AlphaFoldDB" id="A0AA39P803"/>
<dbReference type="InterPro" id="IPR011009">
    <property type="entry name" value="Kinase-like_dom_sf"/>
</dbReference>
<dbReference type="EMBL" id="JAUEPR010000012">
    <property type="protein sequence ID" value="KAK0479287.1"/>
    <property type="molecule type" value="Genomic_DNA"/>
</dbReference>
<dbReference type="Gene3D" id="1.10.510.10">
    <property type="entry name" value="Transferase(Phosphotransferase) domain 1"/>
    <property type="match status" value="1"/>
</dbReference>
<sequence>DIWRGSLDIVRQPVCLKVLRYFPTKNNRDAAFKACLKEVMVWRRLRHPHILPLLGINEDLFGPRFCLISPWMRHGNIIEYLQ</sequence>
<dbReference type="InterPro" id="IPR001245">
    <property type="entry name" value="Ser-Thr/Tyr_kinase_cat_dom"/>
</dbReference>
<evidence type="ECO:0000313" key="3">
    <source>
        <dbReference type="Proteomes" id="UP001175227"/>
    </source>
</evidence>
<proteinExistence type="predicted"/>
<feature type="non-terminal residue" evidence="2">
    <location>
        <position position="1"/>
    </location>
</feature>
<dbReference type="InterPro" id="IPR000719">
    <property type="entry name" value="Prot_kinase_dom"/>
</dbReference>
<evidence type="ECO:0000313" key="2">
    <source>
        <dbReference type="EMBL" id="KAK0479287.1"/>
    </source>
</evidence>
<dbReference type="GO" id="GO:0004672">
    <property type="term" value="F:protein kinase activity"/>
    <property type="evidence" value="ECO:0007669"/>
    <property type="project" value="InterPro"/>
</dbReference>
<dbReference type="GO" id="GO:0005524">
    <property type="term" value="F:ATP binding"/>
    <property type="evidence" value="ECO:0007669"/>
    <property type="project" value="InterPro"/>
</dbReference>
<keyword evidence="3" id="KW-1185">Reference proteome</keyword>
<feature type="domain" description="Protein kinase" evidence="1">
    <location>
        <begin position="1"/>
        <end position="82"/>
    </location>
</feature>
<dbReference type="Pfam" id="PF07714">
    <property type="entry name" value="PK_Tyr_Ser-Thr"/>
    <property type="match status" value="1"/>
</dbReference>